<protein>
    <submittedName>
        <fullName evidence="2">Uncharacterized protein</fullName>
    </submittedName>
</protein>
<reference evidence="3" key="1">
    <citation type="submission" date="2016-07" db="EMBL/GenBank/DDBJ databases">
        <authorList>
            <person name="Florea S."/>
            <person name="Webb J.S."/>
            <person name="Jaromczyk J."/>
            <person name="Schardl C.L."/>
        </authorList>
    </citation>
    <scope>NUCLEOTIDE SEQUENCE [LARGE SCALE GENOMIC DNA]</scope>
</reference>
<evidence type="ECO:0000313" key="3">
    <source>
        <dbReference type="Proteomes" id="UP000221751"/>
    </source>
</evidence>
<gene>
    <name evidence="2" type="primary">51</name>
    <name evidence="2" type="ORF">SEA_CHEWYVIII_51</name>
</gene>
<evidence type="ECO:0000313" key="2">
    <source>
        <dbReference type="EMBL" id="AON97473.1"/>
    </source>
</evidence>
<feature type="region of interest" description="Disordered" evidence="1">
    <location>
        <begin position="23"/>
        <end position="110"/>
    </location>
</feature>
<organism evidence="2 3">
    <name type="scientific">Rhodococcus phage ChewyVIII</name>
    <dbReference type="NCBI Taxonomy" id="1887657"/>
    <lineage>
        <taxon>Viruses</taxon>
        <taxon>Duplodnaviria</taxon>
        <taxon>Heunggongvirae</taxon>
        <taxon>Uroviricota</taxon>
        <taxon>Caudoviricetes</taxon>
        <taxon>Chewyvirus</taxon>
        <taxon>Chewyvirus chewyVIII</taxon>
    </lineage>
</organism>
<evidence type="ECO:0000256" key="1">
    <source>
        <dbReference type="SAM" id="MobiDB-lite"/>
    </source>
</evidence>
<dbReference type="GeneID" id="80018750"/>
<sequence>MVSKDGETTVIVDSPQQFNDLHFGAGYRISDDQKNVEPDPNAPYLDNGVLVDPKEKAAEAEAEAETSEPETVPAPETVTDKPAEVASKPARGGKPADKVESTVVGDSVVK</sequence>
<dbReference type="KEGG" id="vg:80018750"/>
<keyword evidence="3" id="KW-1185">Reference proteome</keyword>
<dbReference type="EMBL" id="KX557288">
    <property type="protein sequence ID" value="AON97473.1"/>
    <property type="molecule type" value="Genomic_DNA"/>
</dbReference>
<accession>A0A1C9EI40</accession>
<dbReference type="RefSeq" id="YP_010754168.1">
    <property type="nucleotide sequence ID" value="NC_073456.1"/>
</dbReference>
<name>A0A1C9EI40_9CAUD</name>
<proteinExistence type="predicted"/>
<dbReference type="Proteomes" id="UP000221751">
    <property type="component" value="Segment"/>
</dbReference>